<gene>
    <name evidence="5" type="ORF">CBR_g36864</name>
</gene>
<feature type="coiled-coil region" evidence="2">
    <location>
        <begin position="100"/>
        <end position="161"/>
    </location>
</feature>
<dbReference type="Gene3D" id="4.10.60.10">
    <property type="entry name" value="Zinc finger, CCHC-type"/>
    <property type="match status" value="1"/>
</dbReference>
<keyword evidence="1" id="KW-0862">Zinc</keyword>
<evidence type="ECO:0000256" key="1">
    <source>
        <dbReference type="PROSITE-ProRule" id="PRU00047"/>
    </source>
</evidence>
<dbReference type="Gramene" id="GBG83249">
    <property type="protein sequence ID" value="GBG83249"/>
    <property type="gene ID" value="CBR_g36864"/>
</dbReference>
<dbReference type="SUPFAM" id="SSF57756">
    <property type="entry name" value="Retrovirus zinc finger-like domains"/>
    <property type="match status" value="1"/>
</dbReference>
<dbReference type="SMART" id="SM00343">
    <property type="entry name" value="ZnF_C2HC"/>
    <property type="match status" value="1"/>
</dbReference>
<dbReference type="Pfam" id="PF00098">
    <property type="entry name" value="zf-CCHC"/>
    <property type="match status" value="1"/>
</dbReference>
<sequence>MSSSERYGDDRDRRPYRLSVKCFNCDESGHYANQCPHRERRYSSSRPSTSPDSRRARSPRRFETRKSYTAPKEETELRERVVELTKGVATIKEHFKFEAVQAKKEEKAIHKLEKARAIEEERLKQEEEDARLAQEAARREAKKQKKEAKAKQEAILKAEMKKEVTMHAALLMSEIKDDSIQQWKTFVIPTLAGDRCDIKGKKEVVHEPEYGKKRKRADDVPIGDSPPMEAPPKRTLMRGCIRIGEHSQRVTRARTKGTRTPIRAKKHSPIKTPLSKLTKYRKLSPPSGKLTSASKSLSRLRFRDSVTKELKDCNAKELQRYGKDEGIPYVGKIDAIFDLAEHREQLRFPCIVLASDVIQISESKDVEANASTENQK</sequence>
<organism evidence="5 6">
    <name type="scientific">Chara braunii</name>
    <name type="common">Braun's stonewort</name>
    <dbReference type="NCBI Taxonomy" id="69332"/>
    <lineage>
        <taxon>Eukaryota</taxon>
        <taxon>Viridiplantae</taxon>
        <taxon>Streptophyta</taxon>
        <taxon>Charophyceae</taxon>
        <taxon>Charales</taxon>
        <taxon>Characeae</taxon>
        <taxon>Chara</taxon>
    </lineage>
</organism>
<keyword evidence="1" id="KW-0863">Zinc-finger</keyword>
<evidence type="ECO:0000313" key="6">
    <source>
        <dbReference type="Proteomes" id="UP000265515"/>
    </source>
</evidence>
<feature type="compositionally biased region" description="Basic and acidic residues" evidence="3">
    <location>
        <begin position="209"/>
        <end position="219"/>
    </location>
</feature>
<dbReference type="InterPro" id="IPR001878">
    <property type="entry name" value="Znf_CCHC"/>
</dbReference>
<dbReference type="InterPro" id="IPR036875">
    <property type="entry name" value="Znf_CCHC_sf"/>
</dbReference>
<evidence type="ECO:0000313" key="5">
    <source>
        <dbReference type="EMBL" id="GBG83249.1"/>
    </source>
</evidence>
<protein>
    <recommendedName>
        <fullName evidence="4">CCHC-type domain-containing protein</fullName>
    </recommendedName>
</protein>
<dbReference type="Proteomes" id="UP000265515">
    <property type="component" value="Unassembled WGS sequence"/>
</dbReference>
<feature type="domain" description="CCHC-type" evidence="4">
    <location>
        <begin position="21"/>
        <end position="36"/>
    </location>
</feature>
<reference evidence="5 6" key="1">
    <citation type="journal article" date="2018" name="Cell">
        <title>The Chara Genome: Secondary Complexity and Implications for Plant Terrestrialization.</title>
        <authorList>
            <person name="Nishiyama T."/>
            <person name="Sakayama H."/>
            <person name="Vries J.D."/>
            <person name="Buschmann H."/>
            <person name="Saint-Marcoux D."/>
            <person name="Ullrich K.K."/>
            <person name="Haas F.B."/>
            <person name="Vanderstraeten L."/>
            <person name="Becker D."/>
            <person name="Lang D."/>
            <person name="Vosolsobe S."/>
            <person name="Rombauts S."/>
            <person name="Wilhelmsson P.K.I."/>
            <person name="Janitza P."/>
            <person name="Kern R."/>
            <person name="Heyl A."/>
            <person name="Rumpler F."/>
            <person name="Villalobos L.I.A.C."/>
            <person name="Clay J.M."/>
            <person name="Skokan R."/>
            <person name="Toyoda A."/>
            <person name="Suzuki Y."/>
            <person name="Kagoshima H."/>
            <person name="Schijlen E."/>
            <person name="Tajeshwar N."/>
            <person name="Catarino B."/>
            <person name="Hetherington A.J."/>
            <person name="Saltykova A."/>
            <person name="Bonnot C."/>
            <person name="Breuninger H."/>
            <person name="Symeonidi A."/>
            <person name="Radhakrishnan G.V."/>
            <person name="Van Nieuwerburgh F."/>
            <person name="Deforce D."/>
            <person name="Chang C."/>
            <person name="Karol K.G."/>
            <person name="Hedrich R."/>
            <person name="Ulvskov P."/>
            <person name="Glockner G."/>
            <person name="Delwiche C.F."/>
            <person name="Petrasek J."/>
            <person name="Van de Peer Y."/>
            <person name="Friml J."/>
            <person name="Beilby M."/>
            <person name="Dolan L."/>
            <person name="Kohara Y."/>
            <person name="Sugano S."/>
            <person name="Fujiyama A."/>
            <person name="Delaux P.-M."/>
            <person name="Quint M."/>
            <person name="TheiBen G."/>
            <person name="Hagemann M."/>
            <person name="Harholt J."/>
            <person name="Dunand C."/>
            <person name="Zachgo S."/>
            <person name="Langdale J."/>
            <person name="Maumus F."/>
            <person name="Straeten D.V.D."/>
            <person name="Gould S.B."/>
            <person name="Rensing S.A."/>
        </authorList>
    </citation>
    <scope>NUCLEOTIDE SEQUENCE [LARGE SCALE GENOMIC DNA]</scope>
    <source>
        <strain evidence="5 6">S276</strain>
    </source>
</reference>
<feature type="region of interest" description="Disordered" evidence="3">
    <location>
        <begin position="36"/>
        <end position="74"/>
    </location>
</feature>
<name>A0A388LLQ8_CHABU</name>
<dbReference type="AlphaFoldDB" id="A0A388LLQ8"/>
<dbReference type="EMBL" id="BFEA01000433">
    <property type="protein sequence ID" value="GBG83249.1"/>
    <property type="molecule type" value="Genomic_DNA"/>
</dbReference>
<proteinExistence type="predicted"/>
<dbReference type="GO" id="GO:0003676">
    <property type="term" value="F:nucleic acid binding"/>
    <property type="evidence" value="ECO:0007669"/>
    <property type="project" value="InterPro"/>
</dbReference>
<dbReference type="PROSITE" id="PS50158">
    <property type="entry name" value="ZF_CCHC"/>
    <property type="match status" value="1"/>
</dbReference>
<keyword evidence="1" id="KW-0479">Metal-binding</keyword>
<keyword evidence="2" id="KW-0175">Coiled coil</keyword>
<dbReference type="GO" id="GO:0008270">
    <property type="term" value="F:zinc ion binding"/>
    <property type="evidence" value="ECO:0007669"/>
    <property type="project" value="UniProtKB-KW"/>
</dbReference>
<accession>A0A388LLQ8</accession>
<feature type="region of interest" description="Disordered" evidence="3">
    <location>
        <begin position="209"/>
        <end position="233"/>
    </location>
</feature>
<evidence type="ECO:0000256" key="2">
    <source>
        <dbReference type="SAM" id="Coils"/>
    </source>
</evidence>
<evidence type="ECO:0000259" key="4">
    <source>
        <dbReference type="PROSITE" id="PS50158"/>
    </source>
</evidence>
<evidence type="ECO:0000256" key="3">
    <source>
        <dbReference type="SAM" id="MobiDB-lite"/>
    </source>
</evidence>
<feature type="compositionally biased region" description="Basic and acidic residues" evidence="3">
    <location>
        <begin position="52"/>
        <end position="74"/>
    </location>
</feature>
<keyword evidence="6" id="KW-1185">Reference proteome</keyword>
<comment type="caution">
    <text evidence="5">The sequence shown here is derived from an EMBL/GenBank/DDBJ whole genome shotgun (WGS) entry which is preliminary data.</text>
</comment>